<organism evidence="7 8">
    <name type="scientific">Mycoplasma ovis str. Michigan</name>
    <dbReference type="NCBI Taxonomy" id="1415773"/>
    <lineage>
        <taxon>Bacteria</taxon>
        <taxon>Bacillati</taxon>
        <taxon>Mycoplasmatota</taxon>
        <taxon>Mollicutes</taxon>
        <taxon>Mycoplasmataceae</taxon>
        <taxon>Mycoplasma</taxon>
    </lineage>
</organism>
<dbReference type="CDD" id="cd09006">
    <property type="entry name" value="PNP_EcPNPI-like"/>
    <property type="match status" value="1"/>
</dbReference>
<dbReference type="Pfam" id="PF01048">
    <property type="entry name" value="PNP_UDP_1"/>
    <property type="match status" value="1"/>
</dbReference>
<dbReference type="EMBL" id="CP006935">
    <property type="protein sequence ID" value="AHC40042.1"/>
    <property type="molecule type" value="Genomic_DNA"/>
</dbReference>
<protein>
    <recommendedName>
        <fullName evidence="2">Uridine phosphorylase</fullName>
        <ecNumber evidence="1">2.4.2.3</ecNumber>
    </recommendedName>
</protein>
<dbReference type="InterPro" id="IPR004402">
    <property type="entry name" value="DeoD-type"/>
</dbReference>
<dbReference type="InterPro" id="IPR000845">
    <property type="entry name" value="Nucleoside_phosphorylase_d"/>
</dbReference>
<keyword evidence="3" id="KW-0328">Glycosyltransferase</keyword>
<dbReference type="PANTHER" id="PTHR43691:SF11">
    <property type="entry name" value="FI09636P-RELATED"/>
    <property type="match status" value="1"/>
</dbReference>
<sequence length="248" mass="27737">MPTAHNAAPRGSISKLVIVTGDPLRCKKFSEIYLQNYKLLSSVRNMYCYTGTYKGVEISIMGHGMGQGSMGIYSYELFAPEIYDADFVIRLGSCGSLTNKIHVNDVVVATGIKTNSSYGELLDIHHTKEDTIEVDPFLIELAHKCAKNLNIPLINSLNWSQDNFYIPLTLRGLGEYSGCETVEMESYALATNAKYHNKKALTILTVVDEITEDKGCVELTWQEREQTLNNMFLIGLDILVEYSNLNKS</sequence>
<evidence type="ECO:0000313" key="7">
    <source>
        <dbReference type="EMBL" id="AHC40042.1"/>
    </source>
</evidence>
<dbReference type="InterPro" id="IPR035994">
    <property type="entry name" value="Nucleoside_phosphorylase_sf"/>
</dbReference>
<evidence type="ECO:0000256" key="2">
    <source>
        <dbReference type="ARBA" id="ARBA00021980"/>
    </source>
</evidence>
<dbReference type="PANTHER" id="PTHR43691">
    <property type="entry name" value="URIDINE PHOSPHORYLASE"/>
    <property type="match status" value="1"/>
</dbReference>
<comment type="catalytic activity">
    <reaction evidence="5">
        <text>uridine + phosphate = alpha-D-ribose 1-phosphate + uracil</text>
        <dbReference type="Rhea" id="RHEA:24388"/>
        <dbReference type="ChEBI" id="CHEBI:16704"/>
        <dbReference type="ChEBI" id="CHEBI:17568"/>
        <dbReference type="ChEBI" id="CHEBI:43474"/>
        <dbReference type="ChEBI" id="CHEBI:57720"/>
        <dbReference type="EC" id="2.4.2.3"/>
    </reaction>
</comment>
<evidence type="ECO:0000259" key="6">
    <source>
        <dbReference type="Pfam" id="PF01048"/>
    </source>
</evidence>
<dbReference type="SUPFAM" id="SSF53167">
    <property type="entry name" value="Purine and uridine phosphorylases"/>
    <property type="match status" value="1"/>
</dbReference>
<evidence type="ECO:0000313" key="8">
    <source>
        <dbReference type="Proteomes" id="UP000018745"/>
    </source>
</evidence>
<evidence type="ECO:0000256" key="4">
    <source>
        <dbReference type="ARBA" id="ARBA00022679"/>
    </source>
</evidence>
<name>A0ABN4BMF0_9MOLU</name>
<evidence type="ECO:0000256" key="1">
    <source>
        <dbReference type="ARBA" id="ARBA00011888"/>
    </source>
</evidence>
<accession>A0ABN4BMF0</accession>
<keyword evidence="4" id="KW-0808">Transferase</keyword>
<keyword evidence="8" id="KW-1185">Reference proteome</keyword>
<dbReference type="Gene3D" id="3.40.50.1580">
    <property type="entry name" value="Nucleoside phosphorylase domain"/>
    <property type="match status" value="1"/>
</dbReference>
<dbReference type="EC" id="2.4.2.3" evidence="1"/>
<evidence type="ECO:0000256" key="5">
    <source>
        <dbReference type="ARBA" id="ARBA00048447"/>
    </source>
</evidence>
<reference evidence="7 8" key="1">
    <citation type="journal article" date="2014" name="Genome Announc.">
        <title>Complete Genome Sequence of Mycoplasma ovis Strain Michigan, a Hemoplasma of Sheep with Two Distinct 16S rRNA Genes.</title>
        <authorList>
            <person name="Deshuillers P.L."/>
            <person name="Santos A.P."/>
            <person name="do Nascimento N.C."/>
            <person name="Hampel J.A."/>
            <person name="Bergin I.L."/>
            <person name="Dyson M.C."/>
            <person name="Messick J.B."/>
        </authorList>
    </citation>
    <scope>NUCLEOTIDE SEQUENCE [LARGE SCALE GENOMIC DNA]</scope>
    <source>
        <strain evidence="7 8">Michigan</strain>
    </source>
</reference>
<gene>
    <name evidence="7" type="ORF">OVS_03715</name>
</gene>
<proteinExistence type="predicted"/>
<dbReference type="Proteomes" id="UP000018745">
    <property type="component" value="Chromosome"/>
</dbReference>
<feature type="domain" description="Nucleoside phosphorylase" evidence="6">
    <location>
        <begin position="15"/>
        <end position="214"/>
    </location>
</feature>
<evidence type="ECO:0000256" key="3">
    <source>
        <dbReference type="ARBA" id="ARBA00022676"/>
    </source>
</evidence>